<dbReference type="GO" id="GO:0003677">
    <property type="term" value="F:DNA binding"/>
    <property type="evidence" value="ECO:0007669"/>
    <property type="project" value="UniProtKB-UniRule"/>
</dbReference>
<dbReference type="PRINTS" id="PR00455">
    <property type="entry name" value="HTHTETR"/>
</dbReference>
<feature type="DNA-binding region" description="H-T-H motif" evidence="2">
    <location>
        <begin position="31"/>
        <end position="50"/>
    </location>
</feature>
<dbReference type="InterPro" id="IPR050624">
    <property type="entry name" value="HTH-type_Tx_Regulator"/>
</dbReference>
<feature type="domain" description="HTH tetR-type" evidence="3">
    <location>
        <begin position="8"/>
        <end position="68"/>
    </location>
</feature>
<evidence type="ECO:0000313" key="4">
    <source>
        <dbReference type="EMBL" id="SHE33962.1"/>
    </source>
</evidence>
<dbReference type="EMBL" id="FQUF01000003">
    <property type="protein sequence ID" value="SHE33962.1"/>
    <property type="molecule type" value="Genomic_DNA"/>
</dbReference>
<name>A0A1M4SP65_9LACT</name>
<dbReference type="PANTHER" id="PTHR43479:SF11">
    <property type="entry name" value="ACREF_ENVCD OPERON REPRESSOR-RELATED"/>
    <property type="match status" value="1"/>
</dbReference>
<reference evidence="4 5" key="1">
    <citation type="submission" date="2016-11" db="EMBL/GenBank/DDBJ databases">
        <authorList>
            <person name="Jaros S."/>
            <person name="Januszkiewicz K."/>
            <person name="Wedrychowicz H."/>
        </authorList>
    </citation>
    <scope>NUCLEOTIDE SEQUENCE [LARGE SCALE GENOMIC DNA]</scope>
    <source>
        <strain evidence="4 5">DSM 15692</strain>
    </source>
</reference>
<dbReference type="Proteomes" id="UP000184128">
    <property type="component" value="Unassembled WGS sequence"/>
</dbReference>
<keyword evidence="1 2" id="KW-0238">DNA-binding</keyword>
<gene>
    <name evidence="4" type="ORF">SAMN02745249_00246</name>
</gene>
<dbReference type="InterPro" id="IPR009057">
    <property type="entry name" value="Homeodomain-like_sf"/>
</dbReference>
<dbReference type="PANTHER" id="PTHR43479">
    <property type="entry name" value="ACREF/ENVCD OPERON REPRESSOR-RELATED"/>
    <property type="match status" value="1"/>
</dbReference>
<evidence type="ECO:0000313" key="5">
    <source>
        <dbReference type="Proteomes" id="UP000184128"/>
    </source>
</evidence>
<dbReference type="Gene3D" id="1.10.357.10">
    <property type="entry name" value="Tetracycline Repressor, domain 2"/>
    <property type="match status" value="1"/>
</dbReference>
<evidence type="ECO:0000256" key="2">
    <source>
        <dbReference type="PROSITE-ProRule" id="PRU00335"/>
    </source>
</evidence>
<dbReference type="PROSITE" id="PS50977">
    <property type="entry name" value="HTH_TETR_2"/>
    <property type="match status" value="1"/>
</dbReference>
<dbReference type="RefSeq" id="WP_073294980.1">
    <property type="nucleotide sequence ID" value="NZ_FQUF01000003.1"/>
</dbReference>
<dbReference type="InterPro" id="IPR001647">
    <property type="entry name" value="HTH_TetR"/>
</dbReference>
<sequence>MIEGIGFTVREKALYLAAYELFTEKGITETAISDIVKKAGVAKGTFYTYFKNKEDILERLILNKSMKVLDEAMTITKEQEVADFNEKLFLFIDYIIEYFKKDPLMLKLIHKNLSWGLLRKTRPHYQEMDAIYLMFKKEYEDKNMTELEIESLLFMIVDLVGSVCYHSIIFEEPASIDQMKPILFKTVENII</sequence>
<evidence type="ECO:0000256" key="1">
    <source>
        <dbReference type="ARBA" id="ARBA00023125"/>
    </source>
</evidence>
<dbReference type="STRING" id="1121025.SAMN02745249_00246"/>
<keyword evidence="5" id="KW-1185">Reference proteome</keyword>
<protein>
    <submittedName>
        <fullName evidence="4">Transcriptional regulator, TetR family</fullName>
    </submittedName>
</protein>
<dbReference type="AlphaFoldDB" id="A0A1M4SP65"/>
<accession>A0A1M4SP65</accession>
<dbReference type="SUPFAM" id="SSF46689">
    <property type="entry name" value="Homeodomain-like"/>
    <property type="match status" value="1"/>
</dbReference>
<proteinExistence type="predicted"/>
<dbReference type="Pfam" id="PF00440">
    <property type="entry name" value="TetR_N"/>
    <property type="match status" value="1"/>
</dbReference>
<organism evidence="4 5">
    <name type="scientific">Atopostipes suicloacalis DSM 15692</name>
    <dbReference type="NCBI Taxonomy" id="1121025"/>
    <lineage>
        <taxon>Bacteria</taxon>
        <taxon>Bacillati</taxon>
        <taxon>Bacillota</taxon>
        <taxon>Bacilli</taxon>
        <taxon>Lactobacillales</taxon>
        <taxon>Carnobacteriaceae</taxon>
        <taxon>Atopostipes</taxon>
    </lineage>
</organism>
<evidence type="ECO:0000259" key="3">
    <source>
        <dbReference type="PROSITE" id="PS50977"/>
    </source>
</evidence>
<dbReference type="OrthoDB" id="9780939at2"/>